<dbReference type="Proteomes" id="UP000289482">
    <property type="component" value="Unassembled WGS sequence"/>
</dbReference>
<reference evidence="2 3" key="1">
    <citation type="submission" date="2019-01" db="EMBL/GenBank/DDBJ databases">
        <title>Draft genome sequences of the type strain Streptomyces sioyaensis DSM 40032 and its novel strain, TM32, a thermotolerant antibiotics-producing actinobacterium.</title>
        <authorList>
            <person name="Nakaew N."/>
            <person name="Lumyong S."/>
            <person name="Sloan W.T."/>
            <person name="Sungthong R."/>
        </authorList>
    </citation>
    <scope>NUCLEOTIDE SEQUENCE [LARGE SCALE GENOMIC DNA]</scope>
    <source>
        <strain evidence="2 3">DSM 40032</strain>
    </source>
</reference>
<dbReference type="RefSeq" id="WP_129250581.1">
    <property type="nucleotide sequence ID" value="NZ_JABZEL010000009.1"/>
</dbReference>
<evidence type="ECO:0000313" key="2">
    <source>
        <dbReference type="EMBL" id="RXS59971.1"/>
    </source>
</evidence>
<dbReference type="Pfam" id="PF04149">
    <property type="entry name" value="DUF397"/>
    <property type="match status" value="2"/>
</dbReference>
<dbReference type="GeneID" id="95781834"/>
<feature type="domain" description="DUF397" evidence="1">
    <location>
        <begin position="10"/>
        <end position="29"/>
    </location>
</feature>
<dbReference type="EMBL" id="SDIF01000123">
    <property type="protein sequence ID" value="RXS59971.1"/>
    <property type="molecule type" value="Genomic_DNA"/>
</dbReference>
<keyword evidence="3" id="KW-1185">Reference proteome</keyword>
<comment type="caution">
    <text evidence="2">The sequence shown here is derived from an EMBL/GenBank/DDBJ whole genome shotgun (WGS) entry which is preliminary data.</text>
</comment>
<sequence length="86" mass="9425">MTLRPSGTTLVWIKSSYSDSSNGHDCVEVAWQKSSYSDQGNGNECIEVATAPDTIRIRDSKNPHGPQLRVRPAAWADFLAYAADGR</sequence>
<protein>
    <submittedName>
        <fullName evidence="2">DUF397 domain-containing protein</fullName>
    </submittedName>
</protein>
<name>A0A4Q1QLZ3_9ACTN</name>
<feature type="domain" description="DUF397" evidence="1">
    <location>
        <begin position="30"/>
        <end position="82"/>
    </location>
</feature>
<accession>A0A4Q1QLZ3</accession>
<evidence type="ECO:0000259" key="1">
    <source>
        <dbReference type="Pfam" id="PF04149"/>
    </source>
</evidence>
<dbReference type="AlphaFoldDB" id="A0A4Q1QLZ3"/>
<organism evidence="2 3">
    <name type="scientific">Streptomyces sioyaensis</name>
    <dbReference type="NCBI Taxonomy" id="67364"/>
    <lineage>
        <taxon>Bacteria</taxon>
        <taxon>Bacillati</taxon>
        <taxon>Actinomycetota</taxon>
        <taxon>Actinomycetes</taxon>
        <taxon>Kitasatosporales</taxon>
        <taxon>Streptomycetaceae</taxon>
        <taxon>Streptomyces</taxon>
    </lineage>
</organism>
<evidence type="ECO:0000313" key="3">
    <source>
        <dbReference type="Proteomes" id="UP000289482"/>
    </source>
</evidence>
<gene>
    <name evidence="2" type="ORF">EST54_28465</name>
</gene>
<proteinExistence type="predicted"/>
<dbReference type="InterPro" id="IPR007278">
    <property type="entry name" value="DUF397"/>
</dbReference>